<organism evidence="1 2">
    <name type="scientific">Streptomyces celluloflavus</name>
    <dbReference type="NCBI Taxonomy" id="58344"/>
    <lineage>
        <taxon>Bacteria</taxon>
        <taxon>Bacillati</taxon>
        <taxon>Actinomycetota</taxon>
        <taxon>Actinomycetes</taxon>
        <taxon>Kitasatosporales</taxon>
        <taxon>Streptomycetaceae</taxon>
        <taxon>Streptomyces</taxon>
    </lineage>
</organism>
<keyword evidence="2" id="KW-1185">Reference proteome</keyword>
<dbReference type="EMBL" id="JBIRGH010000001">
    <property type="protein sequence ID" value="MFH8582796.1"/>
    <property type="molecule type" value="Genomic_DNA"/>
</dbReference>
<evidence type="ECO:0000313" key="2">
    <source>
        <dbReference type="Proteomes" id="UP001610990"/>
    </source>
</evidence>
<accession>A0ABW7R435</accession>
<evidence type="ECO:0000313" key="1">
    <source>
        <dbReference type="EMBL" id="MFH8582796.1"/>
    </source>
</evidence>
<name>A0ABW7R435_9ACTN</name>
<protein>
    <submittedName>
        <fullName evidence="1">Uncharacterized protein</fullName>
    </submittedName>
</protein>
<dbReference type="Proteomes" id="UP001610990">
    <property type="component" value="Unassembled WGS sequence"/>
</dbReference>
<gene>
    <name evidence="1" type="ORF">ACH4GP_00155</name>
</gene>
<sequence>MDAEEARRVDATLRRLGLSWVVAPVDPNDTAGDWSVFDIADPVTREPVKADALASVLAKVAQGPLPSAGSSARRGFVIPSKG</sequence>
<comment type="caution">
    <text evidence="1">The sequence shown here is derived from an EMBL/GenBank/DDBJ whole genome shotgun (WGS) entry which is preliminary data.</text>
</comment>
<reference evidence="1 2" key="1">
    <citation type="submission" date="2024-10" db="EMBL/GenBank/DDBJ databases">
        <title>The Natural Products Discovery Center: Release of the First 8490 Sequenced Strains for Exploring Actinobacteria Biosynthetic Diversity.</title>
        <authorList>
            <person name="Kalkreuter E."/>
            <person name="Kautsar S.A."/>
            <person name="Yang D."/>
            <person name="Bader C.D."/>
            <person name="Teijaro C.N."/>
            <person name="Fluegel L."/>
            <person name="Davis C.M."/>
            <person name="Simpson J.R."/>
            <person name="Lauterbach L."/>
            <person name="Steele A.D."/>
            <person name="Gui C."/>
            <person name="Meng S."/>
            <person name="Li G."/>
            <person name="Viehrig K."/>
            <person name="Ye F."/>
            <person name="Su P."/>
            <person name="Kiefer A.F."/>
            <person name="Nichols A."/>
            <person name="Cepeda A.J."/>
            <person name="Yan W."/>
            <person name="Fan B."/>
            <person name="Jiang Y."/>
            <person name="Adhikari A."/>
            <person name="Zheng C.-J."/>
            <person name="Schuster L."/>
            <person name="Cowan T.M."/>
            <person name="Smanski M.J."/>
            <person name="Chevrette M.G."/>
            <person name="De Carvalho L.P.S."/>
            <person name="Shen B."/>
        </authorList>
    </citation>
    <scope>NUCLEOTIDE SEQUENCE [LARGE SCALE GENOMIC DNA]</scope>
    <source>
        <strain evidence="1 2">NPDC018013</strain>
    </source>
</reference>
<proteinExistence type="predicted"/>
<dbReference type="RefSeq" id="WP_143682032.1">
    <property type="nucleotide sequence ID" value="NZ_CP108413.1"/>
</dbReference>